<keyword evidence="3" id="KW-1185">Reference proteome</keyword>
<feature type="region of interest" description="Disordered" evidence="1">
    <location>
        <begin position="1"/>
        <end position="50"/>
    </location>
</feature>
<feature type="compositionally biased region" description="Polar residues" evidence="1">
    <location>
        <begin position="13"/>
        <end position="33"/>
    </location>
</feature>
<evidence type="ECO:0000313" key="3">
    <source>
        <dbReference type="Proteomes" id="UP000696573"/>
    </source>
</evidence>
<sequence length="88" mass="9711">MSTRGPQYIQGFDSGTTPDANGSHLTGFSSWNEETPERNRAARLHSPGHGFGSPTCDMSWTSIDHHCHLTNNTNNTGPRLRKRSTTLD</sequence>
<comment type="caution">
    <text evidence="2">The sequence shown here is derived from an EMBL/GenBank/DDBJ whole genome shotgun (WGS) entry which is preliminary data.</text>
</comment>
<gene>
    <name evidence="2" type="ORF">CRHIZ90672A_00017373</name>
</gene>
<proteinExistence type="predicted"/>
<name>A0A9N9YEW9_9HYPO</name>
<evidence type="ECO:0000313" key="2">
    <source>
        <dbReference type="EMBL" id="CAH0016493.1"/>
    </source>
</evidence>
<dbReference type="EMBL" id="CABFNQ020000467">
    <property type="protein sequence ID" value="CAH0016493.1"/>
    <property type="molecule type" value="Genomic_DNA"/>
</dbReference>
<dbReference type="OrthoDB" id="10380642at2759"/>
<protein>
    <submittedName>
        <fullName evidence="2">Uncharacterized protein</fullName>
    </submittedName>
</protein>
<evidence type="ECO:0000256" key="1">
    <source>
        <dbReference type="SAM" id="MobiDB-lite"/>
    </source>
</evidence>
<organism evidence="2 3">
    <name type="scientific">Clonostachys rhizophaga</name>
    <dbReference type="NCBI Taxonomy" id="160324"/>
    <lineage>
        <taxon>Eukaryota</taxon>
        <taxon>Fungi</taxon>
        <taxon>Dikarya</taxon>
        <taxon>Ascomycota</taxon>
        <taxon>Pezizomycotina</taxon>
        <taxon>Sordariomycetes</taxon>
        <taxon>Hypocreomycetidae</taxon>
        <taxon>Hypocreales</taxon>
        <taxon>Bionectriaceae</taxon>
        <taxon>Clonostachys</taxon>
    </lineage>
</organism>
<feature type="compositionally biased region" description="Basic residues" evidence="1">
    <location>
        <begin position="79"/>
        <end position="88"/>
    </location>
</feature>
<accession>A0A9N9YEW9</accession>
<reference evidence="2" key="1">
    <citation type="submission" date="2021-10" db="EMBL/GenBank/DDBJ databases">
        <authorList>
            <person name="Piombo E."/>
        </authorList>
    </citation>
    <scope>NUCLEOTIDE SEQUENCE</scope>
</reference>
<dbReference type="AlphaFoldDB" id="A0A9N9YEW9"/>
<dbReference type="Proteomes" id="UP000696573">
    <property type="component" value="Unassembled WGS sequence"/>
</dbReference>
<feature type="region of interest" description="Disordered" evidence="1">
    <location>
        <begin position="69"/>
        <end position="88"/>
    </location>
</feature>